<evidence type="ECO:0000313" key="3">
    <source>
        <dbReference type="Proteomes" id="UP000318864"/>
    </source>
</evidence>
<protein>
    <submittedName>
        <fullName evidence="2">Metal-dependent hydrolase</fullName>
    </submittedName>
</protein>
<dbReference type="RefSeq" id="WP_141464184.1">
    <property type="nucleotide sequence ID" value="NZ_RBZW01000021.1"/>
</dbReference>
<dbReference type="Proteomes" id="UP000318864">
    <property type="component" value="Unassembled WGS sequence"/>
</dbReference>
<keyword evidence="3" id="KW-1185">Reference proteome</keyword>
<keyword evidence="1" id="KW-0812">Transmembrane</keyword>
<reference evidence="2 3" key="1">
    <citation type="submission" date="2018-10" db="EMBL/GenBank/DDBJ databases">
        <title>Natronolimnobius sp. XQ-INN 246 isolated from Inner Mongolia Autonomous Region of China.</title>
        <authorList>
            <person name="Xue Q."/>
        </authorList>
    </citation>
    <scope>NUCLEOTIDE SEQUENCE [LARGE SCALE GENOMIC DNA]</scope>
    <source>
        <strain evidence="2 3">XQ-INN 246</strain>
    </source>
</reference>
<dbReference type="AlphaFoldDB" id="A0A4S3TRE4"/>
<feature type="transmembrane region" description="Helical" evidence="1">
    <location>
        <begin position="66"/>
        <end position="84"/>
    </location>
</feature>
<accession>A0A4S3TRE4</accession>
<gene>
    <name evidence="2" type="ORF">D8Y22_08010</name>
</gene>
<feature type="transmembrane region" description="Helical" evidence="1">
    <location>
        <begin position="91"/>
        <end position="113"/>
    </location>
</feature>
<dbReference type="EMBL" id="RBZW01000021">
    <property type="protein sequence ID" value="THE65158.1"/>
    <property type="molecule type" value="Genomic_DNA"/>
</dbReference>
<dbReference type="OrthoDB" id="241062at2157"/>
<sequence>MADVLTHVLAGYIIGSVLALSVDRIKTAHVTVVMVGAVVPDLAKIDLVLSETTVAATLGIPWNWTALHTLGGSIVMAGLCALVVDRRHRLLVFGLFLVGALSHHVLDLLLLTWDGRAYPVLWPLTGYRPPSGGLYMSSDRWPLLLATTIGTILWLCRRRFDASMSTDPIDRRDN</sequence>
<evidence type="ECO:0000256" key="1">
    <source>
        <dbReference type="SAM" id="Phobius"/>
    </source>
</evidence>
<keyword evidence="1" id="KW-0472">Membrane</keyword>
<keyword evidence="2" id="KW-0378">Hydrolase</keyword>
<comment type="caution">
    <text evidence="2">The sequence shown here is derived from an EMBL/GenBank/DDBJ whole genome shotgun (WGS) entry which is preliminary data.</text>
</comment>
<dbReference type="InterPro" id="IPR007404">
    <property type="entry name" value="YdjM-like"/>
</dbReference>
<evidence type="ECO:0000313" key="2">
    <source>
        <dbReference type="EMBL" id="THE65158.1"/>
    </source>
</evidence>
<keyword evidence="1" id="KW-1133">Transmembrane helix</keyword>
<dbReference type="Pfam" id="PF04307">
    <property type="entry name" value="YdjM"/>
    <property type="match status" value="1"/>
</dbReference>
<dbReference type="GO" id="GO:0016787">
    <property type="term" value="F:hydrolase activity"/>
    <property type="evidence" value="ECO:0007669"/>
    <property type="project" value="UniProtKB-KW"/>
</dbReference>
<organism evidence="2 3">
    <name type="scientific">Salinadaptatus halalkaliphilus</name>
    <dbReference type="NCBI Taxonomy" id="2419781"/>
    <lineage>
        <taxon>Archaea</taxon>
        <taxon>Methanobacteriati</taxon>
        <taxon>Methanobacteriota</taxon>
        <taxon>Stenosarchaea group</taxon>
        <taxon>Halobacteria</taxon>
        <taxon>Halobacteriales</taxon>
        <taxon>Natrialbaceae</taxon>
        <taxon>Salinadaptatus</taxon>
    </lineage>
</organism>
<proteinExistence type="predicted"/>
<feature type="transmembrane region" description="Helical" evidence="1">
    <location>
        <begin position="140"/>
        <end position="156"/>
    </location>
</feature>
<name>A0A4S3TRE4_9EURY</name>